<dbReference type="InterPro" id="IPR025724">
    <property type="entry name" value="GAG-pre-integrase_dom"/>
</dbReference>
<evidence type="ECO:0000256" key="4">
    <source>
        <dbReference type="ARBA" id="ARBA00022722"/>
    </source>
</evidence>
<dbReference type="CDD" id="cd09274">
    <property type="entry name" value="RNase_HI_RT_Ty3"/>
    <property type="match status" value="1"/>
</dbReference>
<dbReference type="EMBL" id="JAUUTY010000005">
    <property type="protein sequence ID" value="KAK1625905.1"/>
    <property type="molecule type" value="Genomic_DNA"/>
</dbReference>
<dbReference type="CDD" id="cd09272">
    <property type="entry name" value="RNase_HI_RT_Ty1"/>
    <property type="match status" value="1"/>
</dbReference>
<proteinExistence type="predicted"/>
<keyword evidence="6" id="KW-0255">Endonuclease</keyword>
<keyword evidence="1" id="KW-0645">Protease</keyword>
<evidence type="ECO:0000256" key="1">
    <source>
        <dbReference type="ARBA" id="ARBA00022670"/>
    </source>
</evidence>
<keyword evidence="9" id="KW-0862">Zinc</keyword>
<feature type="domain" description="Reverse transcriptase" evidence="12">
    <location>
        <begin position="622"/>
        <end position="801"/>
    </location>
</feature>
<feature type="compositionally biased region" description="Basic and acidic residues" evidence="10">
    <location>
        <begin position="1894"/>
        <end position="1916"/>
    </location>
</feature>
<feature type="region of interest" description="Disordered" evidence="10">
    <location>
        <begin position="431"/>
        <end position="452"/>
    </location>
</feature>
<evidence type="ECO:0000256" key="7">
    <source>
        <dbReference type="ARBA" id="ARBA00022801"/>
    </source>
</evidence>
<dbReference type="InterPro" id="IPR056924">
    <property type="entry name" value="SH3_Tf2-1"/>
</dbReference>
<dbReference type="Pfam" id="PF17921">
    <property type="entry name" value="Integrase_H2C2"/>
    <property type="match status" value="1"/>
</dbReference>
<evidence type="ECO:0000313" key="14">
    <source>
        <dbReference type="EMBL" id="KAK1625905.1"/>
    </source>
</evidence>
<dbReference type="GO" id="GO:0006508">
    <property type="term" value="P:proteolysis"/>
    <property type="evidence" value="ECO:0007669"/>
    <property type="project" value="UniProtKB-KW"/>
</dbReference>
<dbReference type="SUPFAM" id="SSF53098">
    <property type="entry name" value="Ribonuclease H-like"/>
    <property type="match status" value="2"/>
</dbReference>
<dbReference type="SUPFAM" id="SSF56672">
    <property type="entry name" value="DNA/RNA polymerases"/>
    <property type="match status" value="2"/>
</dbReference>
<feature type="region of interest" description="Disordered" evidence="10">
    <location>
        <begin position="1875"/>
        <end position="1916"/>
    </location>
</feature>
<evidence type="ECO:0000256" key="3">
    <source>
        <dbReference type="ARBA" id="ARBA00022695"/>
    </source>
</evidence>
<dbReference type="CDD" id="cd00303">
    <property type="entry name" value="retropepsin_like"/>
    <property type="match status" value="1"/>
</dbReference>
<feature type="region of interest" description="Disordered" evidence="10">
    <location>
        <begin position="1"/>
        <end position="23"/>
    </location>
</feature>
<dbReference type="Pfam" id="PF14223">
    <property type="entry name" value="Retrotran_gag_2"/>
    <property type="match status" value="1"/>
</dbReference>
<name>A0AAD8VVS1_LOLMU</name>
<dbReference type="Gene3D" id="3.10.20.370">
    <property type="match status" value="1"/>
</dbReference>
<sequence length="2722" mass="310386">MGFAAAASGRYQEETSIARGEEQLDMKTDVKMAVKLDMELDMKISHGRAREEREACARGEEEVQAGPEPDIITWREYEALRNEMRREFRTNDDELKSTVDEIKQTLDATNVTVTGLSDQMTDIQRNIADMRLAIENLTVLQQQQQQQEDDDDPELEDDAHNARGAPRGHRPRGWVPLGRNGRGQDEEDGLGKPKFSIPKFEGGADVEEYLTWELKIEKLWSLHPHYSEDRKIKLASSEFDGYALRWWDSLVRNLDEDGAQPIRTWRAMKETVDEYYMEMEMLMQRGRVRESLEMTMQRFLNGLKYDVKGIVRHYTYTNMNQLLHHAREAESQLAEEAKVKGRATGAGRFTPRAPSTAPAPSTRSAPYSTPPSKPVSNVSNAKKSESAASTSGSGASTTRNRDMLCHTCGGKGHFKRDCPNRKVMFINEDNEYETGDDADPNAPDNDDYDTDGEDAYPSDARTIVVSQRALNVLPSASTQRCNLFQTKALVGPDKACKVIIDGGSCRNLASKELCTKLKLKYLPHPHPYYIQWLSDNGEMKVNHMVRVEFAIGPYKDCIDFDVVPMTEFGDVFPEEVPAGLPPLRGIEHQIDLIPGASLPNRAPYRTNPEETKEIQKQVQALLDKGYIRISLSPCVVPVILVPKKDGTWRMCVDCRAINNITIRYRHPIPRLEDMLDELSGAAVFSKIDLRSGYHQIRMKEGDEWKTAFKTKFGLYEWLVMPFGLTNAPSTFMRLMNHVLREFIGKFVVVYFDDILIYSRNESDHTIHIRHVLQVLRDNQLYGNLEKCTFCKDKVIFLGYVVSKHGVEVDVSKIEAIQNWPTPMNVSQVRSFHGLAGFYRRFVPNFSTIAAPLNDLTKKGVVFEWGAAQDHAFDELKRLLTSAPLLALPDFNKQFEIECDASGIGIGGVLMQEGRPIAYFSEKLSGAKLNYPIYDKELYALIRVLEVWQHYLWPKEFIIHSDHEALKYLKAQSTLHKRLAKWVEFIESFPYIIKHKKGKDNIVADALSRKNMLLTQLDVKIPGLEILCDLYATDHDFAEPYRLCALGKAWDKYHIHDGFLFRANKLCVPESSVRLLLLQESHAGGLMGHFGREKTLLMLADHFYWPKMRRDVDRYVRRCITCNKSKSKLKPHDMASSINFNQFLEKEKLKSNGSNFTDWFRHVRIFLNGGNLQYVLDAPLGDPPAETETDEVKNVYMTRKTRYSQVQCAILCSLESDLQKRFEHHDPHELIKELKTIFETHAAVECYEASKHFFSCMMEEGSSISEHMLVMTGHAKKLSDLGIVIPNRLGINRVLQSLPPSYKNFVMNYNMQNMNKEFPELFGMLKAAEIEIKKEHQVLMVNKTTSFKKQGKSKGKNKKSGKKAATPPVKPKSGPKPDAECYYCKEKGHWKRNCSKYLADLKSGLIKKKKEGISDIHVIDVYLTSSRSSTWVFDTGSVAHICNSKQELKNKRQLLKDEVTMRVGNGSKVNVIAVGTLPLHLPSGLVLSLNNCYYVPALSMNIISGSCLMQDGYSFKSENNGCSIFMNNIFYGRAPQKNGLFLLDLDSSNTHIHNIDAKRIKLNDNSTYMWHCRLGHIGVKRMKKLHTDGLLESLDFESLDRCEACLMGKMTKTPFSGMMERATDLLEIIHTDVCGPMSVASRGGYRYVLTFTDDLSRYGYIYLMKHKSETFEKFKEFQSEVENQRNKKIKFLRSDRGGEYLSYEFSMHLKKCGILSQLTPPGTPQRNGVSERRNRTLLDMVRSMMSLTDLPLSFWSYALETAAFTLNRAPSKSVETTPYELWFNKKPKLSFLKVWGCEAYVKKLQPDKLEPKAEKCVFIGYPKETIGYTFYHRSEGKIFVAKNGTFLEKEFLTKEVTGRKVELDEIDESILVDQSSAVPEVVPVPPTPATEEANDNDHETSNEETTEPRRSTRERATPDWYDPCLNVMIVDNNDEDPATYEEAMMSPDSNKWQEAMKSEMGSMYDNKVWTLVELPDSRKAVENKWIFKRKTDADGNITVYKARLVAKGFRQIQGVDYDETFSPVAKLKSVRILLAIAAFFDYEIWQMDVKTAFLNGDIEEELYMVQPKGFVDPKNADKVCKLQRSIYGLKQASRSWNRRFDKVIKDFGFIQCHGEACIYKKVSGSSVAFLILYVDDILLIGNDIELLSSVKGYLNNSFSMKDLGEASYILGIKIYRDRSRRLIGLSQSTYLDKILKKFRMDESKKGFLPMLPGKVLSKTQGPATAEERERMSQIPYASAVGSIMYAMLCTRPDIAHAVSLTSRYQSDPGMEHWTAVKNILKYLKRTKDMFLCYGGDQELVVTSYTDASWNTDPDDSKSQSGYVFILNGAAVSWASSKQCTVAKSSTESEYIAASEASSEAVWMKRFIVELGVVPSALDPFVIYCDNMGAIANAQEPRSHKRLKHIKLRYHSIREYIEDGEVKICKVHTDLNVADPLTKALPRAKHDQHQNAMGVRFSKMSHFIACHKSDDASHIANLFFREIVRLHGVPKTIVSDRDVKFMSYFWKTLWRKLGTKLLFSTTCHPQTDGQTEVVNRTLSQLLRSMIKKNLKEWEDCLPHVEFAYNRAVHSTTELCPFEVVYGFKPITPLDLLPLPIHERVNMEASKRADYVKKIHEKTKELIEKKGKSNAARMNKKRKEMLFKPGDLVWVHFRKDRFPKLRKSKLKPRGDGPYKVLAKINDNAYSIDLPEDEFGVSNSFNVADLTPYDGEDLGASGSTPFEGGR</sequence>
<keyword evidence="2" id="KW-0808">Transferase</keyword>
<protein>
    <recommendedName>
        <fullName evidence="16">Reverse transcriptase</fullName>
    </recommendedName>
</protein>
<feature type="compositionally biased region" description="Acidic residues" evidence="10">
    <location>
        <begin position="147"/>
        <end position="157"/>
    </location>
</feature>
<dbReference type="PROSITE" id="PS50994">
    <property type="entry name" value="INTEGRASE"/>
    <property type="match status" value="2"/>
</dbReference>
<evidence type="ECO:0000259" key="11">
    <source>
        <dbReference type="PROSITE" id="PS50158"/>
    </source>
</evidence>
<organism evidence="14 15">
    <name type="scientific">Lolium multiflorum</name>
    <name type="common">Italian ryegrass</name>
    <name type="synonym">Lolium perenne subsp. multiflorum</name>
    <dbReference type="NCBI Taxonomy" id="4521"/>
    <lineage>
        <taxon>Eukaryota</taxon>
        <taxon>Viridiplantae</taxon>
        <taxon>Streptophyta</taxon>
        <taxon>Embryophyta</taxon>
        <taxon>Tracheophyta</taxon>
        <taxon>Spermatophyta</taxon>
        <taxon>Magnoliopsida</taxon>
        <taxon>Liliopsida</taxon>
        <taxon>Poales</taxon>
        <taxon>Poaceae</taxon>
        <taxon>BOP clade</taxon>
        <taxon>Pooideae</taxon>
        <taxon>Poodae</taxon>
        <taxon>Poeae</taxon>
        <taxon>Poeae Chloroplast Group 2 (Poeae type)</taxon>
        <taxon>Loliodinae</taxon>
        <taxon>Loliinae</taxon>
        <taxon>Lolium</taxon>
    </lineage>
</organism>
<feature type="domain" description="CCHC-type" evidence="11">
    <location>
        <begin position="1380"/>
        <end position="1395"/>
    </location>
</feature>
<dbReference type="InterPro" id="IPR043128">
    <property type="entry name" value="Rev_trsase/Diguanyl_cyclase"/>
</dbReference>
<accession>A0AAD8VVS1</accession>
<evidence type="ECO:0000256" key="6">
    <source>
        <dbReference type="ARBA" id="ARBA00022759"/>
    </source>
</evidence>
<feature type="compositionally biased region" description="Low complexity" evidence="10">
    <location>
        <begin position="350"/>
        <end position="367"/>
    </location>
</feature>
<dbReference type="GO" id="GO:0015074">
    <property type="term" value="P:DNA integration"/>
    <property type="evidence" value="ECO:0007669"/>
    <property type="project" value="InterPro"/>
</dbReference>
<dbReference type="Gene3D" id="4.10.60.10">
    <property type="entry name" value="Zinc finger, CCHC-type"/>
    <property type="match status" value="2"/>
</dbReference>
<evidence type="ECO:0000256" key="10">
    <source>
        <dbReference type="SAM" id="MobiDB-lite"/>
    </source>
</evidence>
<evidence type="ECO:0000256" key="8">
    <source>
        <dbReference type="ARBA" id="ARBA00022918"/>
    </source>
</evidence>
<feature type="domain" description="CCHC-type" evidence="11">
    <location>
        <begin position="405"/>
        <end position="420"/>
    </location>
</feature>
<dbReference type="Pfam" id="PF17917">
    <property type="entry name" value="RT_RNaseH"/>
    <property type="match status" value="1"/>
</dbReference>
<dbReference type="InterPro" id="IPR041588">
    <property type="entry name" value="Integrase_H2C2"/>
</dbReference>
<evidence type="ECO:0000256" key="9">
    <source>
        <dbReference type="PROSITE-ProRule" id="PRU00047"/>
    </source>
</evidence>
<dbReference type="FunFam" id="3.30.420.10:FF:000032">
    <property type="entry name" value="Retrovirus-related Pol polyprotein from transposon 297-like Protein"/>
    <property type="match status" value="1"/>
</dbReference>
<keyword evidence="9" id="KW-0863">Zinc-finger</keyword>
<dbReference type="CDD" id="cd01647">
    <property type="entry name" value="RT_LTR"/>
    <property type="match status" value="1"/>
</dbReference>
<feature type="domain" description="Integrase catalytic" evidence="13">
    <location>
        <begin position="2417"/>
        <end position="2582"/>
    </location>
</feature>
<dbReference type="InterPro" id="IPR043502">
    <property type="entry name" value="DNA/RNA_pol_sf"/>
</dbReference>
<keyword evidence="15" id="KW-1185">Reference proteome</keyword>
<keyword evidence="3" id="KW-0548">Nucleotidyltransferase</keyword>
<dbReference type="Pfam" id="PF00098">
    <property type="entry name" value="zf-CCHC"/>
    <property type="match status" value="2"/>
</dbReference>
<dbReference type="InterPro" id="IPR013103">
    <property type="entry name" value="RVT_2"/>
</dbReference>
<keyword evidence="8" id="KW-0695">RNA-directed DNA polymerase</keyword>
<feature type="region of interest" description="Disordered" evidence="10">
    <location>
        <begin position="333"/>
        <end position="401"/>
    </location>
</feature>
<feature type="compositionally biased region" description="Basic residues" evidence="10">
    <location>
        <begin position="1348"/>
        <end position="1361"/>
    </location>
</feature>
<dbReference type="InterPro" id="IPR001584">
    <property type="entry name" value="Integrase_cat-core"/>
</dbReference>
<dbReference type="PROSITE" id="PS50878">
    <property type="entry name" value="RT_POL"/>
    <property type="match status" value="1"/>
</dbReference>
<dbReference type="GO" id="GO:0004519">
    <property type="term" value="F:endonuclease activity"/>
    <property type="evidence" value="ECO:0007669"/>
    <property type="project" value="UniProtKB-KW"/>
</dbReference>
<dbReference type="SUPFAM" id="SSF57756">
    <property type="entry name" value="Retrovirus zinc finger-like domains"/>
    <property type="match status" value="2"/>
</dbReference>
<dbReference type="InterPro" id="IPR000477">
    <property type="entry name" value="RT_dom"/>
</dbReference>
<evidence type="ECO:0000256" key="5">
    <source>
        <dbReference type="ARBA" id="ARBA00022750"/>
    </source>
</evidence>
<dbReference type="Pfam" id="PF00665">
    <property type="entry name" value="rve"/>
    <property type="match status" value="1"/>
</dbReference>
<dbReference type="PANTHER" id="PTHR35046">
    <property type="entry name" value="ZINC KNUCKLE (CCHC-TYPE) FAMILY PROTEIN"/>
    <property type="match status" value="1"/>
</dbReference>
<dbReference type="FunFam" id="3.30.70.270:FF:000020">
    <property type="entry name" value="Transposon Tf2-6 polyprotein-like Protein"/>
    <property type="match status" value="1"/>
</dbReference>
<dbReference type="Gene3D" id="3.10.10.10">
    <property type="entry name" value="HIV Type 1 Reverse Transcriptase, subunit A, domain 1"/>
    <property type="match status" value="1"/>
</dbReference>
<dbReference type="GO" id="GO:0003964">
    <property type="term" value="F:RNA-directed DNA polymerase activity"/>
    <property type="evidence" value="ECO:0007669"/>
    <property type="project" value="UniProtKB-KW"/>
</dbReference>
<dbReference type="Gene3D" id="3.30.70.270">
    <property type="match status" value="2"/>
</dbReference>
<keyword evidence="5" id="KW-0064">Aspartyl protease</keyword>
<dbReference type="Gene3D" id="3.30.420.10">
    <property type="entry name" value="Ribonuclease H-like superfamily/Ribonuclease H"/>
    <property type="match status" value="2"/>
</dbReference>
<evidence type="ECO:0000259" key="13">
    <source>
        <dbReference type="PROSITE" id="PS50994"/>
    </source>
</evidence>
<dbReference type="GO" id="GO:0003676">
    <property type="term" value="F:nucleic acid binding"/>
    <property type="evidence" value="ECO:0007669"/>
    <property type="project" value="InterPro"/>
</dbReference>
<evidence type="ECO:0000259" key="12">
    <source>
        <dbReference type="PROSITE" id="PS50878"/>
    </source>
</evidence>
<feature type="domain" description="Integrase catalytic" evidence="13">
    <location>
        <begin position="1609"/>
        <end position="1785"/>
    </location>
</feature>
<evidence type="ECO:0000256" key="2">
    <source>
        <dbReference type="ARBA" id="ARBA00022679"/>
    </source>
</evidence>
<dbReference type="GO" id="GO:0004190">
    <property type="term" value="F:aspartic-type endopeptidase activity"/>
    <property type="evidence" value="ECO:0007669"/>
    <property type="project" value="UniProtKB-KW"/>
</dbReference>
<dbReference type="Pfam" id="PF07727">
    <property type="entry name" value="RVT_2"/>
    <property type="match status" value="1"/>
</dbReference>
<dbReference type="InterPro" id="IPR057670">
    <property type="entry name" value="SH3_retrovirus"/>
</dbReference>
<evidence type="ECO:0008006" key="16">
    <source>
        <dbReference type="Google" id="ProtNLM"/>
    </source>
</evidence>
<feature type="region of interest" description="Disordered" evidence="10">
    <location>
        <begin position="141"/>
        <end position="196"/>
    </location>
</feature>
<dbReference type="Pfam" id="PF00078">
    <property type="entry name" value="RVT_1"/>
    <property type="match status" value="1"/>
</dbReference>
<dbReference type="Pfam" id="PF13976">
    <property type="entry name" value="gag_pre-integrs"/>
    <property type="match status" value="1"/>
</dbReference>
<gene>
    <name evidence="14" type="ORF">QYE76_000220</name>
</gene>
<reference evidence="14" key="1">
    <citation type="submission" date="2023-07" db="EMBL/GenBank/DDBJ databases">
        <title>A chromosome-level genome assembly of Lolium multiflorum.</title>
        <authorList>
            <person name="Chen Y."/>
            <person name="Copetti D."/>
            <person name="Kolliker R."/>
            <person name="Studer B."/>
        </authorList>
    </citation>
    <scope>NUCLEOTIDE SEQUENCE</scope>
    <source>
        <strain evidence="14">02402/16</strain>
        <tissue evidence="14">Leaf</tissue>
    </source>
</reference>
<dbReference type="InterPro" id="IPR036397">
    <property type="entry name" value="RNaseH_sf"/>
</dbReference>
<dbReference type="GO" id="GO:0008270">
    <property type="term" value="F:zinc ion binding"/>
    <property type="evidence" value="ECO:0007669"/>
    <property type="project" value="UniProtKB-KW"/>
</dbReference>
<keyword evidence="4" id="KW-0540">Nuclease</keyword>
<dbReference type="Pfam" id="PF22936">
    <property type="entry name" value="Pol_BBD"/>
    <property type="match status" value="1"/>
</dbReference>
<dbReference type="Gene3D" id="1.10.340.70">
    <property type="match status" value="1"/>
</dbReference>
<dbReference type="FunFam" id="1.10.340.70:FF:000001">
    <property type="entry name" value="Retrovirus-related Pol polyprotein from transposon gypsy-like Protein"/>
    <property type="match status" value="1"/>
</dbReference>
<dbReference type="Pfam" id="PF25597">
    <property type="entry name" value="SH3_retrovirus"/>
    <property type="match status" value="1"/>
</dbReference>
<dbReference type="Proteomes" id="UP001231189">
    <property type="component" value="Unassembled WGS sequence"/>
</dbReference>
<dbReference type="FunFam" id="3.10.10.10:FF:000007">
    <property type="entry name" value="Retrovirus-related Pol polyprotein from transposon 17.6-like Protein"/>
    <property type="match status" value="1"/>
</dbReference>
<dbReference type="InterPro" id="IPR041373">
    <property type="entry name" value="RT_RNaseH"/>
</dbReference>
<dbReference type="PANTHER" id="PTHR35046:SF9">
    <property type="entry name" value="RNA-DIRECTED DNA POLYMERASE"/>
    <property type="match status" value="1"/>
</dbReference>
<dbReference type="SMART" id="SM00343">
    <property type="entry name" value="ZnF_C2HC"/>
    <property type="match status" value="2"/>
</dbReference>
<dbReference type="Pfam" id="PF24626">
    <property type="entry name" value="SH3_Tf2-1"/>
    <property type="match status" value="1"/>
</dbReference>
<dbReference type="InterPro" id="IPR012337">
    <property type="entry name" value="RNaseH-like_sf"/>
</dbReference>
<feature type="region of interest" description="Disordered" evidence="10">
    <location>
        <begin position="1342"/>
        <end position="1376"/>
    </location>
</feature>
<dbReference type="InterPro" id="IPR036875">
    <property type="entry name" value="Znf_CCHC_sf"/>
</dbReference>
<comment type="caution">
    <text evidence="14">The sequence shown here is derived from an EMBL/GenBank/DDBJ whole genome shotgun (WGS) entry which is preliminary data.</text>
</comment>
<dbReference type="InterPro" id="IPR054722">
    <property type="entry name" value="PolX-like_BBD"/>
</dbReference>
<keyword evidence="7" id="KW-0378">Hydrolase</keyword>
<keyword evidence="9" id="KW-0479">Metal-binding</keyword>
<dbReference type="PROSITE" id="PS50158">
    <property type="entry name" value="ZF_CCHC"/>
    <property type="match status" value="2"/>
</dbReference>
<feature type="compositionally biased region" description="Low complexity" evidence="10">
    <location>
        <begin position="375"/>
        <end position="397"/>
    </location>
</feature>
<evidence type="ECO:0000313" key="15">
    <source>
        <dbReference type="Proteomes" id="UP001231189"/>
    </source>
</evidence>
<dbReference type="InterPro" id="IPR001878">
    <property type="entry name" value="Znf_CCHC"/>
</dbReference>